<evidence type="ECO:0000259" key="1">
    <source>
        <dbReference type="PROSITE" id="PS51029"/>
    </source>
</evidence>
<evidence type="ECO:0000313" key="3">
    <source>
        <dbReference type="Proteomes" id="UP001153712"/>
    </source>
</evidence>
<accession>A0A9N9XR22</accession>
<sequence length="259" mass="30051">MFETEKEVWIEIIETYKGMQYLWDKKDPNYFNKKMRLSANSRLCDVYKKLDKKVTVAAFKRKLKNLRTCYLRELRKVKSSQATAASLDDVYIPSLWYYNLLSFLSENNEPSEELKGETIYLSDPELFEEFSNPKQRLKQETPYNECSSSNSTSPLIQESSTSHSVVNEEAPMAKLVARNKKQRRTIEKKQDQLIEIATKLLTEREEEWDVFGKSVGIQLKSLDPTQGIIAQKLISDILFNAKLGRLCEESTINLKPLSL</sequence>
<evidence type="ECO:0000313" key="2">
    <source>
        <dbReference type="EMBL" id="CAG9858720.1"/>
    </source>
</evidence>
<keyword evidence="3" id="KW-1185">Reference proteome</keyword>
<dbReference type="PANTHER" id="PTHR21505">
    <property type="entry name" value="MADF DOMAIN-CONTAINING PROTEIN-RELATED"/>
    <property type="match status" value="1"/>
</dbReference>
<dbReference type="InterPro" id="IPR006578">
    <property type="entry name" value="MADF-dom"/>
</dbReference>
<name>A0A9N9XR22_PHYSR</name>
<dbReference type="OrthoDB" id="6152242at2759"/>
<proteinExistence type="predicted"/>
<dbReference type="PROSITE" id="PS51029">
    <property type="entry name" value="MADF"/>
    <property type="match status" value="1"/>
</dbReference>
<gene>
    <name evidence="2" type="ORF">PHYEVI_LOCUS5107</name>
</gene>
<dbReference type="Proteomes" id="UP001153712">
    <property type="component" value="Chromosome 2"/>
</dbReference>
<dbReference type="Pfam" id="PF10545">
    <property type="entry name" value="MADF_DNA_bdg"/>
    <property type="match status" value="1"/>
</dbReference>
<dbReference type="SMART" id="SM00595">
    <property type="entry name" value="MADF"/>
    <property type="match status" value="1"/>
</dbReference>
<feature type="domain" description="MADF" evidence="1">
    <location>
        <begin position="11"/>
        <end position="109"/>
    </location>
</feature>
<protein>
    <recommendedName>
        <fullName evidence="1">MADF domain-containing protein</fullName>
    </recommendedName>
</protein>
<dbReference type="AlphaFoldDB" id="A0A9N9XR22"/>
<dbReference type="PANTHER" id="PTHR21505:SF8">
    <property type="entry name" value="DPT-YFP REPRESSOR BY OVEREXPRESSION, ISOFORM D-RELATED"/>
    <property type="match status" value="1"/>
</dbReference>
<dbReference type="EMBL" id="OU900095">
    <property type="protein sequence ID" value="CAG9858720.1"/>
    <property type="molecule type" value="Genomic_DNA"/>
</dbReference>
<reference evidence="2" key="1">
    <citation type="submission" date="2022-01" db="EMBL/GenBank/DDBJ databases">
        <authorList>
            <person name="King R."/>
        </authorList>
    </citation>
    <scope>NUCLEOTIDE SEQUENCE</scope>
</reference>
<organism evidence="2 3">
    <name type="scientific">Phyllotreta striolata</name>
    <name type="common">Striped flea beetle</name>
    <name type="synonym">Crioceris striolata</name>
    <dbReference type="NCBI Taxonomy" id="444603"/>
    <lineage>
        <taxon>Eukaryota</taxon>
        <taxon>Metazoa</taxon>
        <taxon>Ecdysozoa</taxon>
        <taxon>Arthropoda</taxon>
        <taxon>Hexapoda</taxon>
        <taxon>Insecta</taxon>
        <taxon>Pterygota</taxon>
        <taxon>Neoptera</taxon>
        <taxon>Endopterygota</taxon>
        <taxon>Coleoptera</taxon>
        <taxon>Polyphaga</taxon>
        <taxon>Cucujiformia</taxon>
        <taxon>Chrysomeloidea</taxon>
        <taxon>Chrysomelidae</taxon>
        <taxon>Galerucinae</taxon>
        <taxon>Alticini</taxon>
        <taxon>Phyllotreta</taxon>
    </lineage>
</organism>